<dbReference type="EMBL" id="FJUW01000045">
    <property type="protein sequence ID" value="CZT08153.1"/>
    <property type="molecule type" value="Genomic_DNA"/>
</dbReference>
<reference evidence="4" key="1">
    <citation type="submission" date="2016-03" db="EMBL/GenBank/DDBJ databases">
        <authorList>
            <person name="Ploux O."/>
        </authorList>
    </citation>
    <scope>NUCLEOTIDE SEQUENCE [LARGE SCALE GENOMIC DNA]</scope>
    <source>
        <strain evidence="4">UK7</strain>
    </source>
</reference>
<dbReference type="Proteomes" id="UP000178129">
    <property type="component" value="Unassembled WGS sequence"/>
</dbReference>
<protein>
    <submittedName>
        <fullName evidence="3">Related to IVY1-phospholipid-binding protein</fullName>
    </submittedName>
</protein>
<dbReference type="PANTHER" id="PTHR38407:SF1">
    <property type="entry name" value="PROTEIN IVY1"/>
    <property type="match status" value="1"/>
</dbReference>
<dbReference type="FunCoup" id="A0A1E1LC95">
    <property type="interactions" value="33"/>
</dbReference>
<dbReference type="STRING" id="914237.A0A1E1LC95"/>
<evidence type="ECO:0000256" key="1">
    <source>
        <dbReference type="SAM" id="Coils"/>
    </source>
</evidence>
<dbReference type="GO" id="GO:0005543">
    <property type="term" value="F:phospholipid binding"/>
    <property type="evidence" value="ECO:0007669"/>
    <property type="project" value="InterPro"/>
</dbReference>
<accession>A0A1E1LC95</accession>
<evidence type="ECO:0000256" key="2">
    <source>
        <dbReference type="SAM" id="MobiDB-lite"/>
    </source>
</evidence>
<feature type="region of interest" description="Disordered" evidence="2">
    <location>
        <begin position="436"/>
        <end position="488"/>
    </location>
</feature>
<feature type="region of interest" description="Disordered" evidence="2">
    <location>
        <begin position="361"/>
        <end position="422"/>
    </location>
</feature>
<dbReference type="FunFam" id="1.20.1270.60:FF:000075">
    <property type="entry name" value="Related to IVY1-phospholipid-binding protein"/>
    <property type="match status" value="1"/>
</dbReference>
<dbReference type="AlphaFoldDB" id="A0A1E1LC95"/>
<dbReference type="Gene3D" id="1.20.1270.60">
    <property type="entry name" value="Arfaptin homology (AH) domain/BAR domain"/>
    <property type="match status" value="1"/>
</dbReference>
<proteinExistence type="predicted"/>
<organism evidence="3 4">
    <name type="scientific">Rhynchosporium graminicola</name>
    <dbReference type="NCBI Taxonomy" id="2792576"/>
    <lineage>
        <taxon>Eukaryota</taxon>
        <taxon>Fungi</taxon>
        <taxon>Dikarya</taxon>
        <taxon>Ascomycota</taxon>
        <taxon>Pezizomycotina</taxon>
        <taxon>Leotiomycetes</taxon>
        <taxon>Helotiales</taxon>
        <taxon>Ploettnerulaceae</taxon>
        <taxon>Rhynchosporium</taxon>
    </lineage>
</organism>
<keyword evidence="4" id="KW-1185">Reference proteome</keyword>
<keyword evidence="1" id="KW-0175">Coiled coil</keyword>
<dbReference type="InParanoid" id="A0A1E1LC95"/>
<feature type="compositionally biased region" description="Basic and acidic residues" evidence="2">
    <location>
        <begin position="397"/>
        <end position="414"/>
    </location>
</feature>
<feature type="coiled-coil region" evidence="1">
    <location>
        <begin position="164"/>
        <end position="191"/>
    </location>
</feature>
<dbReference type="GO" id="GO:0042144">
    <property type="term" value="P:vacuole fusion, non-autophagic"/>
    <property type="evidence" value="ECO:0007669"/>
    <property type="project" value="InterPro"/>
</dbReference>
<feature type="compositionally biased region" description="Basic and acidic residues" evidence="2">
    <location>
        <begin position="440"/>
        <end position="473"/>
    </location>
</feature>
<evidence type="ECO:0000313" key="3">
    <source>
        <dbReference type="EMBL" id="CZT08153.1"/>
    </source>
</evidence>
<name>A0A1E1LC95_9HELO</name>
<feature type="region of interest" description="Disordered" evidence="2">
    <location>
        <begin position="1"/>
        <end position="27"/>
    </location>
</feature>
<gene>
    <name evidence="3" type="ORF">RCO7_09319</name>
</gene>
<dbReference type="InterPro" id="IPR027267">
    <property type="entry name" value="AH/BAR_dom_sf"/>
</dbReference>
<sequence length="488" mass="53138">MSTDSQPSSPSALPPIPSSPTYSYASTANPIPSSFNLPLPPPPRPPHAVLTKADLEASQTAYSDLLTTAKSYRLALAALSVSASTFGSALEACARLKEARSDAMPSSAAGSMTNSFSAKGNWTADNLMAASGVHQLVANHQQILSETVYRSFEVPLLHELDQWRRRMEEEEMSYQREAKIMSKEIRRMEKEGLRLHKLRKRDVGVFRQHLVQLTSRLDQLTSLSGGHSRGLLRDCQEMSKGIVECSAGLVRAEVDIFEALARKGWNGGGLDELLDKGRDLFANEESGTADAHPNHGAKIFSILPQNRSILASEDTSGASGMQHTRHDSLLVEGLPYQSLTGAVSGGRDADVNSIFSERDMPSSALMNRPRGVRPFSPTPGERVKDPLENYGKAALDVPKEQHEGENDVDKKNAKGESGSTKTVVAIPDLTAIVVSVPEGAHVESMEEKEEKDTKEKERDSSESESESARSGRERMRRWSVTDDGAVSD</sequence>
<feature type="compositionally biased region" description="Low complexity" evidence="2">
    <location>
        <begin position="1"/>
        <end position="11"/>
    </location>
</feature>
<dbReference type="GO" id="GO:0000329">
    <property type="term" value="C:fungal-type vacuole membrane"/>
    <property type="evidence" value="ECO:0007669"/>
    <property type="project" value="InterPro"/>
</dbReference>
<evidence type="ECO:0000313" key="4">
    <source>
        <dbReference type="Proteomes" id="UP000178129"/>
    </source>
</evidence>
<dbReference type="InterPro" id="IPR037470">
    <property type="entry name" value="IVY1"/>
</dbReference>
<dbReference type="PANTHER" id="PTHR38407">
    <property type="entry name" value="PROTEIN IVY1"/>
    <property type="match status" value="1"/>
</dbReference>
<comment type="caution">
    <text evidence="3">The sequence shown here is derived from an EMBL/GenBank/DDBJ whole genome shotgun (WGS) entry which is preliminary data.</text>
</comment>